<comment type="pathway">
    <text evidence="8">Cofactor biosynthesis; adenosylcobalamin biosynthesis; cob(II)yrinate a,c-diamide from sirohydrochlorin (anaerobic route): step 10/10.</text>
</comment>
<dbReference type="HAMAP" id="MF_00027">
    <property type="entry name" value="CobB_CbiA"/>
    <property type="match status" value="1"/>
</dbReference>
<dbReference type="UniPathway" id="UPA00148">
    <property type="reaction ID" value="UER00231"/>
</dbReference>
<keyword evidence="2 8" id="KW-0169">Cobalamin biosynthesis</keyword>
<dbReference type="Proteomes" id="UP000176204">
    <property type="component" value="Chromosome I"/>
</dbReference>
<dbReference type="InterPro" id="IPR027417">
    <property type="entry name" value="P-loop_NTPase"/>
</dbReference>
<dbReference type="EMBL" id="LT629973">
    <property type="protein sequence ID" value="SEI00769.1"/>
    <property type="molecule type" value="Genomic_DNA"/>
</dbReference>
<dbReference type="Pfam" id="PF01656">
    <property type="entry name" value="CbiA"/>
    <property type="match status" value="1"/>
</dbReference>
<keyword evidence="5 8" id="KW-0067">ATP-binding</keyword>
<evidence type="ECO:0000256" key="4">
    <source>
        <dbReference type="ARBA" id="ARBA00022741"/>
    </source>
</evidence>
<dbReference type="GO" id="GO:0042242">
    <property type="term" value="F:cobyrinic acid a,c-diamide synthase activity"/>
    <property type="evidence" value="ECO:0007669"/>
    <property type="project" value="UniProtKB-UniRule"/>
</dbReference>
<evidence type="ECO:0000256" key="7">
    <source>
        <dbReference type="ARBA" id="ARBA00022962"/>
    </source>
</evidence>
<proteinExistence type="inferred from homology"/>
<dbReference type="Gene3D" id="3.40.50.880">
    <property type="match status" value="1"/>
</dbReference>
<dbReference type="InterPro" id="IPR011698">
    <property type="entry name" value="GATase_3"/>
</dbReference>
<reference evidence="11" key="1">
    <citation type="submission" date="2016-09" db="EMBL/GenBank/DDBJ databases">
        <authorList>
            <person name="Koehorst J."/>
        </authorList>
    </citation>
    <scope>NUCLEOTIDE SEQUENCE [LARGE SCALE GENOMIC DNA]</scope>
</reference>
<dbReference type="Pfam" id="PF07931">
    <property type="entry name" value="CPT"/>
    <property type="match status" value="1"/>
</dbReference>
<comment type="catalytic activity">
    <reaction evidence="8">
        <text>cob(II)yrinate + 2 L-glutamine + 2 ATP + 2 H2O = cob(II)yrinate a,c diamide + 2 L-glutamate + 2 ADP + 2 phosphate + 2 H(+)</text>
        <dbReference type="Rhea" id="RHEA:26289"/>
        <dbReference type="ChEBI" id="CHEBI:15377"/>
        <dbReference type="ChEBI" id="CHEBI:15378"/>
        <dbReference type="ChEBI" id="CHEBI:29985"/>
        <dbReference type="ChEBI" id="CHEBI:30616"/>
        <dbReference type="ChEBI" id="CHEBI:43474"/>
        <dbReference type="ChEBI" id="CHEBI:58359"/>
        <dbReference type="ChEBI" id="CHEBI:58537"/>
        <dbReference type="ChEBI" id="CHEBI:58894"/>
        <dbReference type="ChEBI" id="CHEBI:456216"/>
        <dbReference type="EC" id="6.3.5.11"/>
    </reaction>
</comment>
<dbReference type="CDD" id="cd03130">
    <property type="entry name" value="GATase1_CobB"/>
    <property type="match status" value="1"/>
</dbReference>
<protein>
    <recommendedName>
        <fullName evidence="8">Cobyrinate a,c-diamide synthase</fullName>
        <ecNumber evidence="8">6.3.5.11</ecNumber>
    </recommendedName>
    <alternativeName>
        <fullName evidence="8">Cobyrinic acid a,c-diamide synthetase</fullName>
    </alternativeName>
</protein>
<dbReference type="InterPro" id="IPR004484">
    <property type="entry name" value="CbiA/CobB_synth"/>
</dbReference>
<evidence type="ECO:0000259" key="9">
    <source>
        <dbReference type="SMART" id="SM00382"/>
    </source>
</evidence>
<accession>A0A1H6MGQ1</accession>
<dbReference type="AlphaFoldDB" id="A0A1H6MGQ1"/>
<comment type="similarity">
    <text evidence="8">Belongs to the CobB/CbiA family.</text>
</comment>
<keyword evidence="11" id="KW-1185">Reference proteome</keyword>
<evidence type="ECO:0000256" key="3">
    <source>
        <dbReference type="ARBA" id="ARBA00022598"/>
    </source>
</evidence>
<dbReference type="Gene3D" id="3.40.50.300">
    <property type="entry name" value="P-loop containing nucleotide triphosphate hydrolases"/>
    <property type="match status" value="2"/>
</dbReference>
<dbReference type="NCBIfam" id="TIGR00379">
    <property type="entry name" value="cobB"/>
    <property type="match status" value="1"/>
</dbReference>
<keyword evidence="4 8" id="KW-0547">Nucleotide-binding</keyword>
<dbReference type="SMART" id="SM00382">
    <property type="entry name" value="AAA"/>
    <property type="match status" value="2"/>
</dbReference>
<dbReference type="GO" id="GO:0009236">
    <property type="term" value="P:cobalamin biosynthetic process"/>
    <property type="evidence" value="ECO:0007669"/>
    <property type="project" value="UniProtKB-UniRule"/>
</dbReference>
<comment type="function">
    <text evidence="8">Catalyzes the ATP-dependent amidation of the two carboxylate groups at positions a and c of cobyrinate, using either L-glutamine or ammonia as the nitrogen source.</text>
</comment>
<dbReference type="NCBIfam" id="NF002204">
    <property type="entry name" value="PRK01077.1"/>
    <property type="match status" value="1"/>
</dbReference>
<dbReference type="Pfam" id="PF07685">
    <property type="entry name" value="GATase_3"/>
    <property type="match status" value="1"/>
</dbReference>
<comment type="cofactor">
    <cofactor evidence="1 8">
        <name>Mg(2+)</name>
        <dbReference type="ChEBI" id="CHEBI:18420"/>
    </cofactor>
</comment>
<dbReference type="InterPro" id="IPR002586">
    <property type="entry name" value="CobQ/CobB/MinD/ParA_Nub-bd_dom"/>
</dbReference>
<dbReference type="GO" id="GO:0005524">
    <property type="term" value="F:ATP binding"/>
    <property type="evidence" value="ECO:0007669"/>
    <property type="project" value="UniProtKB-UniRule"/>
</dbReference>
<keyword evidence="6 8" id="KW-0460">Magnesium</keyword>
<dbReference type="SUPFAM" id="SSF52540">
    <property type="entry name" value="P-loop containing nucleoside triphosphate hydrolases"/>
    <property type="match status" value="2"/>
</dbReference>
<evidence type="ECO:0000313" key="10">
    <source>
        <dbReference type="EMBL" id="SEI00769.1"/>
    </source>
</evidence>
<comment type="miscellaneous">
    <text evidence="8">The a and c carboxylates of cobyrinate are activated for nucleophilic attack via formation of a phosphorylated intermediate by ATP. CbiA catalyzes first the amidation of the c-carboxylate, and then that of the a-carboxylate.</text>
</comment>
<evidence type="ECO:0000256" key="5">
    <source>
        <dbReference type="ARBA" id="ARBA00022840"/>
    </source>
</evidence>
<evidence type="ECO:0000313" key="11">
    <source>
        <dbReference type="Proteomes" id="UP000176204"/>
    </source>
</evidence>
<feature type="domain" description="AAA+ ATPase" evidence="9">
    <location>
        <begin position="456"/>
        <end position="625"/>
    </location>
</feature>
<evidence type="ECO:0000256" key="6">
    <source>
        <dbReference type="ARBA" id="ARBA00022842"/>
    </source>
</evidence>
<dbReference type="InterPro" id="IPR003593">
    <property type="entry name" value="AAA+_ATPase"/>
</dbReference>
<dbReference type="CDD" id="cd05388">
    <property type="entry name" value="CobB_N"/>
    <property type="match status" value="1"/>
</dbReference>
<feature type="site" description="Increases nucleophilicity of active site Cys" evidence="8">
    <location>
        <position position="439"/>
    </location>
</feature>
<name>A0A1H6MGQ1_9BACT</name>
<dbReference type="PANTHER" id="PTHR43873:SF1">
    <property type="entry name" value="COBYRINATE A,C-DIAMIDE SYNTHASE"/>
    <property type="match status" value="1"/>
</dbReference>
<dbReference type="STRING" id="1679444.PYTT_2513"/>
<dbReference type="KEGG" id="agl:PYTT_2513"/>
<dbReference type="PROSITE" id="PS51274">
    <property type="entry name" value="GATASE_COBBQ"/>
    <property type="match status" value="1"/>
</dbReference>
<evidence type="ECO:0000256" key="8">
    <source>
        <dbReference type="HAMAP-Rule" id="MF_00027"/>
    </source>
</evidence>
<evidence type="ECO:0000256" key="1">
    <source>
        <dbReference type="ARBA" id="ARBA00001946"/>
    </source>
</evidence>
<gene>
    <name evidence="8" type="primary">cbiA</name>
    <name evidence="10" type="ORF">PYTT_2513</name>
</gene>
<dbReference type="RefSeq" id="WP_071133537.1">
    <property type="nucleotide sequence ID" value="NZ_LT629973.1"/>
</dbReference>
<comment type="domain">
    <text evidence="8">Comprises of two domains. The C-terminal domain contains the binding site for glutamine and catalyzes the hydrolysis of this substrate to glutamate and ammonia. The N-terminal domain is anticipated to bind ATP and cobyrinate and catalyzes the ultimate synthesis of the diamide product. The ammonia produced via the glutaminase domain is probably translocated to the adjacent domain via a molecular tunnel, where it reacts with an activated intermediate.</text>
</comment>
<dbReference type="SUPFAM" id="SSF52317">
    <property type="entry name" value="Class I glutamine amidotransferase-like"/>
    <property type="match status" value="1"/>
</dbReference>
<dbReference type="EC" id="6.3.5.11" evidence="8"/>
<organism evidence="10 11">
    <name type="scientific">Akkermansia glycaniphila</name>
    <dbReference type="NCBI Taxonomy" id="1679444"/>
    <lineage>
        <taxon>Bacteria</taxon>
        <taxon>Pseudomonadati</taxon>
        <taxon>Verrucomicrobiota</taxon>
        <taxon>Verrucomicrobiia</taxon>
        <taxon>Verrucomicrobiales</taxon>
        <taxon>Akkermansiaceae</taxon>
        <taxon>Akkermansia</taxon>
    </lineage>
</organism>
<feature type="domain" description="AAA+ ATPase" evidence="9">
    <location>
        <begin position="9"/>
        <end position="184"/>
    </location>
</feature>
<dbReference type="OrthoDB" id="9764035at2"/>
<keyword evidence="7 8" id="KW-0315">Glutamine amidotransferase</keyword>
<feature type="active site" description="Nucleophile" evidence="8">
    <location>
        <position position="337"/>
    </location>
</feature>
<keyword evidence="3 8" id="KW-0436">Ligase</keyword>
<dbReference type="PANTHER" id="PTHR43873">
    <property type="entry name" value="COBYRINATE A,C-DIAMIDE SYNTHASE"/>
    <property type="match status" value="1"/>
</dbReference>
<sequence length="628" mass="67945">MPPQPDSKPFHGFCLAAPHSGGGKTTVALALMRALVRRGLSVQGFKCGPDYIDPSFHRQATGRPSLNIDTWMMGREGVRSVWQRHAASADVVLCEGVMGLFDSRAPGDLSGSTADCALALGLPVILVVPAKGMAASISALVAGYAHYHPGLRIAGIIANRVGSPSHTRILAEALRRDHLPPLLGAIPHNASWALDSRQLGLVPAEETPCGSDWYDTLADAAEQSVDLDALLELTRLPRPKPAHPVQASSGTRRRLAVARDRAFCFYYDDNLSRLEQLGWEILPFSPLHDTALPAGTDAVYLGGGYPETFARELSANEAMRRALRQHADGGKEIFAECGGYMYLCRTLVTPDGTEWPMSGILDATARMGSALRSLGYREVSIPGTSPLGLERTTLRGHEFHWSSIEHHRDYPSLYTWTGRDGSACRDGISHGNIRAGYIHLYWAQPLPTPETAARLQGKIILLNGPSSAGKTTLAQALRRLSPRPVMIFSVDDFLPACGTASSTLTGTLDASGLPLVEAYHAALAAAARAGACVIADHVIGENPDWIHDLRRRLGSVPLHTVRVHCDRETLVRRETTRTDRPPDLPHALRQMDTIHRGIPCCTSIDTTAATPDDCARQLLHLLSEPTEP</sequence>
<evidence type="ECO:0000256" key="2">
    <source>
        <dbReference type="ARBA" id="ARBA00022573"/>
    </source>
</evidence>
<dbReference type="InterPro" id="IPR029062">
    <property type="entry name" value="Class_I_gatase-like"/>
</dbReference>